<gene>
    <name evidence="2" type="ORF">NITUZ_40590</name>
</gene>
<keyword evidence="3" id="KW-1185">Reference proteome</keyword>
<proteinExistence type="predicted"/>
<dbReference type="STRING" id="1407055.NITUZ_40590"/>
<evidence type="ECO:0000256" key="1">
    <source>
        <dbReference type="SAM" id="Phobius"/>
    </source>
</evidence>
<reference evidence="2 3" key="1">
    <citation type="journal article" date="2013" name="PLoS ONE">
        <title>Enrichment and Genome Sequence of the Group I.1a Ammonia-Oxidizing Archaeon ?Ca. Nitrosotenuis uzonensis? Representing a Clade Globally.</title>
        <authorList>
            <person name="Lebedeva E.V."/>
            <person name="Hatzenpichler R."/>
            <person name="Pelletier E."/>
            <person name="Schuster N."/>
            <person name="Hauzmayer S."/>
            <person name="Bulaev A."/>
            <person name="Grigor'eva N.V."/>
            <person name="Galushko A."/>
            <person name="Schmid M."/>
            <person name="Palatinszky M."/>
            <person name="Le Paslier D."/>
            <person name="Daims H."/>
            <person name="Wagner M."/>
        </authorList>
    </citation>
    <scope>NUCLEOTIDE SEQUENCE [LARGE SCALE GENOMIC DNA]</scope>
    <source>
        <strain evidence="2 3">N4</strain>
    </source>
</reference>
<keyword evidence="1" id="KW-0812">Transmembrane</keyword>
<dbReference type="Proteomes" id="UP000018159">
    <property type="component" value="Unassembled WGS sequence"/>
</dbReference>
<organism evidence="2 3">
    <name type="scientific">Candidatus Nitrosotenuis uzonensis</name>
    <dbReference type="NCBI Taxonomy" id="1407055"/>
    <lineage>
        <taxon>Archaea</taxon>
        <taxon>Nitrososphaerota</taxon>
        <taxon>Candidatus Nitrosotenuis</taxon>
    </lineage>
</organism>
<protein>
    <submittedName>
        <fullName evidence="2">Uncharacterized protein</fullName>
    </submittedName>
</protein>
<comment type="caution">
    <text evidence="2">The sequence shown here is derived from an EMBL/GenBank/DDBJ whole genome shotgun (WGS) entry which is preliminary data.</text>
</comment>
<evidence type="ECO:0000313" key="3">
    <source>
        <dbReference type="Proteomes" id="UP000018159"/>
    </source>
</evidence>
<dbReference type="AlphaFoldDB" id="V6AV35"/>
<dbReference type="EMBL" id="CBTY010000009">
    <property type="protein sequence ID" value="CDI06424.1"/>
    <property type="molecule type" value="Genomic_DNA"/>
</dbReference>
<keyword evidence="1" id="KW-0472">Membrane</keyword>
<accession>V6AV35</accession>
<dbReference type="OrthoDB" id="11556at2157"/>
<name>V6AV35_9ARCH</name>
<feature type="transmembrane region" description="Helical" evidence="1">
    <location>
        <begin position="29"/>
        <end position="51"/>
    </location>
</feature>
<evidence type="ECO:0000313" key="2">
    <source>
        <dbReference type="EMBL" id="CDI06424.1"/>
    </source>
</evidence>
<feature type="transmembrane region" description="Helical" evidence="1">
    <location>
        <begin position="71"/>
        <end position="96"/>
    </location>
</feature>
<sequence>MTDSEKSGGNIFKIMDEIIFQLNKTKKMFIVMILTIMIIPPVALLITYEIFDPPFEESRDKTQDDGPKPKFIIFRIIPFVISAVWLGIGIRQWIVLSRWTKKYDRYKELQEKVDKKLDDENDQQKP</sequence>
<dbReference type="RefSeq" id="WP_048196835.1">
    <property type="nucleotide sequence ID" value="NZ_CBTY010000009.1"/>
</dbReference>
<keyword evidence="1" id="KW-1133">Transmembrane helix</keyword>